<evidence type="ECO:0000313" key="4">
    <source>
        <dbReference type="EMBL" id="MBD3862745.1"/>
    </source>
</evidence>
<evidence type="ECO:0000259" key="3">
    <source>
        <dbReference type="Pfam" id="PF16411"/>
    </source>
</evidence>
<comment type="caution">
    <text evidence="4">The sequence shown here is derived from an EMBL/GenBank/DDBJ whole genome shotgun (WGS) entry which is preliminary data.</text>
</comment>
<evidence type="ECO:0000256" key="1">
    <source>
        <dbReference type="SAM" id="SignalP"/>
    </source>
</evidence>
<proteinExistence type="predicted"/>
<feature type="domain" description="SusE outer membrane protein" evidence="2">
    <location>
        <begin position="23"/>
        <end position="117"/>
    </location>
</feature>
<reference evidence="4 5" key="1">
    <citation type="submission" date="2020-09" db="EMBL/GenBank/DDBJ databases">
        <title>Bacillus nautilus sp. nov., Chryseoglobus crepusculi sp. nov, and Psychrobacter noctis sp. nov., isolated from deep-sea sponges from the equatorial Atlantic.</title>
        <authorList>
            <person name="Stennett H.L."/>
            <person name="Williams S.E."/>
        </authorList>
    </citation>
    <scope>NUCLEOTIDE SEQUENCE [LARGE SCALE GENOMIC DNA]</scope>
    <source>
        <strain evidence="4 5">28M-24</strain>
    </source>
</reference>
<gene>
    <name evidence="4" type="ORF">IEG06_04725</name>
</gene>
<evidence type="ECO:0000313" key="5">
    <source>
        <dbReference type="Proteomes" id="UP000627521"/>
    </source>
</evidence>
<dbReference type="Pfam" id="PF16411">
    <property type="entry name" value="SusF_SusE"/>
    <property type="match status" value="1"/>
</dbReference>
<keyword evidence="1" id="KW-0732">Signal</keyword>
<keyword evidence="5" id="KW-1185">Reference proteome</keyword>
<protein>
    <submittedName>
        <fullName evidence="4">SusE domain-containing protein</fullName>
    </submittedName>
</protein>
<dbReference type="RefSeq" id="WP_191099250.1">
    <property type="nucleotide sequence ID" value="NZ_JACXXF010000002.1"/>
</dbReference>
<feature type="chain" id="PRO_5046697568" evidence="1">
    <location>
        <begin position="23"/>
        <end position="458"/>
    </location>
</feature>
<organism evidence="4 5">
    <name type="scientific">Olleya marilimosa</name>
    <dbReference type="NCBI Taxonomy" id="272164"/>
    <lineage>
        <taxon>Bacteria</taxon>
        <taxon>Pseudomonadati</taxon>
        <taxon>Bacteroidota</taxon>
        <taxon>Flavobacteriia</taxon>
        <taxon>Flavobacteriales</taxon>
        <taxon>Flavobacteriaceae</taxon>
    </lineage>
</organism>
<dbReference type="Proteomes" id="UP000627521">
    <property type="component" value="Unassembled WGS sequence"/>
</dbReference>
<dbReference type="CDD" id="cd12956">
    <property type="entry name" value="CBM_SusE-F_like"/>
    <property type="match status" value="2"/>
</dbReference>
<evidence type="ECO:0000259" key="2">
    <source>
        <dbReference type="Pfam" id="PF14292"/>
    </source>
</evidence>
<dbReference type="InterPro" id="IPR032187">
    <property type="entry name" value="SusF/SusE-like_C"/>
</dbReference>
<dbReference type="Gene3D" id="2.60.40.3620">
    <property type="match status" value="3"/>
</dbReference>
<sequence length="458" mass="49763">MKNFKILLLVVIAMIGFNSCQEDDDLVFTAAPTGDFTFSNSFLEQYVLTSQASSNIAERFTWDDANFNVPTNTSYELQRSLTGDFTDMVVVETTSANELAVTIGDMLSIAEEAGLNNDPATPELNSGSITFRLRAYVGDTGNGTELMSFPQVLNVYLPPNTNGGGGSGIEPSIWGVVGSAANDWGNAGPDLPFYTTSDPDVVVAYVNLKNGEFKVRQSNDWSLPNYGDATLDGVFDADNDNNIAVTAGDYKIVFNTNTLAYTIEVFSYGIVGSAYNDWGNAGPDAKFHYDYTTDTFKVGVKLIDGEMKVRFNQDWGLPNYGDATLDGVLDTDSDNNIAVTAGFYLMTINLNDFSYTLVPTDLWGVVGSGYNDWGNAGPDATFTPLTDTQWLAENVTLIDGEIKIRLNEDWSLTNYGDATLDGVLDTDSDNNIVVTAGVYDIKLDFTDPSAPTYVFITK</sequence>
<dbReference type="Pfam" id="PF14292">
    <property type="entry name" value="SusE"/>
    <property type="match status" value="1"/>
</dbReference>
<accession>A0ABR8LR94</accession>
<feature type="domain" description="Outer membrane protein SusF/SusE-like C-terminal" evidence="3">
    <location>
        <begin position="176"/>
        <end position="261"/>
    </location>
</feature>
<dbReference type="InterPro" id="IPR025970">
    <property type="entry name" value="SusE"/>
</dbReference>
<dbReference type="EMBL" id="JACXXH010000002">
    <property type="protein sequence ID" value="MBD3862745.1"/>
    <property type="molecule type" value="Genomic_DNA"/>
</dbReference>
<feature type="signal peptide" evidence="1">
    <location>
        <begin position="1"/>
        <end position="22"/>
    </location>
</feature>
<name>A0ABR8LR94_9FLAO</name>